<dbReference type="EMBL" id="JACSRA010000004">
    <property type="protein sequence ID" value="MBD7910476.1"/>
    <property type="molecule type" value="Genomic_DNA"/>
</dbReference>
<name>A0ABR8PQM8_9CLOT</name>
<feature type="region of interest" description="Disordered" evidence="1">
    <location>
        <begin position="1"/>
        <end position="34"/>
    </location>
</feature>
<evidence type="ECO:0000256" key="1">
    <source>
        <dbReference type="SAM" id="MobiDB-lite"/>
    </source>
</evidence>
<protein>
    <submittedName>
        <fullName evidence="2">Uncharacterized protein</fullName>
    </submittedName>
</protein>
<feature type="compositionally biased region" description="Polar residues" evidence="1">
    <location>
        <begin position="16"/>
        <end position="34"/>
    </location>
</feature>
<accession>A0ABR8PQM8</accession>
<comment type="caution">
    <text evidence="2">The sequence shown here is derived from an EMBL/GenBank/DDBJ whole genome shotgun (WGS) entry which is preliminary data.</text>
</comment>
<proteinExistence type="predicted"/>
<dbReference type="Proteomes" id="UP000627781">
    <property type="component" value="Unassembled WGS sequence"/>
</dbReference>
<keyword evidence="3" id="KW-1185">Reference proteome</keyword>
<gene>
    <name evidence="2" type="ORF">H9661_03795</name>
</gene>
<sequence length="51" mass="5853">MSKNDKKKRTSGVIHSANTKMPTPNKSFNTPTSDYEFTDNEYIITTSRRGR</sequence>
<evidence type="ECO:0000313" key="3">
    <source>
        <dbReference type="Proteomes" id="UP000627781"/>
    </source>
</evidence>
<dbReference type="RefSeq" id="WP_185966694.1">
    <property type="nucleotide sequence ID" value="NZ_JACSRA010000004.1"/>
</dbReference>
<evidence type="ECO:0000313" key="2">
    <source>
        <dbReference type="EMBL" id="MBD7910476.1"/>
    </source>
</evidence>
<reference evidence="2 3" key="1">
    <citation type="submission" date="2020-08" db="EMBL/GenBank/DDBJ databases">
        <title>A Genomic Blueprint of the Chicken Gut Microbiome.</title>
        <authorList>
            <person name="Gilroy R."/>
            <person name="Ravi A."/>
            <person name="Getino M."/>
            <person name="Pursley I."/>
            <person name="Horton D.L."/>
            <person name="Alikhan N.-F."/>
            <person name="Baker D."/>
            <person name="Gharbi K."/>
            <person name="Hall N."/>
            <person name="Watson M."/>
            <person name="Adriaenssens E.M."/>
            <person name="Foster-Nyarko E."/>
            <person name="Jarju S."/>
            <person name="Secka A."/>
            <person name="Antonio M."/>
            <person name="Oren A."/>
            <person name="Chaudhuri R."/>
            <person name="La Ragione R.M."/>
            <person name="Hildebrand F."/>
            <person name="Pallen M.J."/>
        </authorList>
    </citation>
    <scope>NUCLEOTIDE SEQUENCE [LARGE SCALE GENOMIC DNA]</scope>
    <source>
        <strain evidence="2 3">Sa3CVN1</strain>
    </source>
</reference>
<organism evidence="2 3">
    <name type="scientific">Clostridium cibarium</name>
    <dbReference type="NCBI Taxonomy" id="2762247"/>
    <lineage>
        <taxon>Bacteria</taxon>
        <taxon>Bacillati</taxon>
        <taxon>Bacillota</taxon>
        <taxon>Clostridia</taxon>
        <taxon>Eubacteriales</taxon>
        <taxon>Clostridiaceae</taxon>
        <taxon>Clostridium</taxon>
    </lineage>
</organism>
<feature type="compositionally biased region" description="Basic residues" evidence="1">
    <location>
        <begin position="1"/>
        <end position="10"/>
    </location>
</feature>